<name>A0A418QRL3_9BACT</name>
<dbReference type="Proteomes" id="UP000284250">
    <property type="component" value="Unassembled WGS sequence"/>
</dbReference>
<dbReference type="EMBL" id="QYCN01000025">
    <property type="protein sequence ID" value="RIY07909.1"/>
    <property type="molecule type" value="Genomic_DNA"/>
</dbReference>
<dbReference type="RefSeq" id="WP_119656646.1">
    <property type="nucleotide sequence ID" value="NZ_JBHUOI010000047.1"/>
</dbReference>
<sequence>MKHATLLLAALLGLSQCKKKDPDPLSQLPPATQTGANTFGCLIDGKAWTPKGRVGLGDNLYFEYDPTFNGGTLGVQVYRVGDGRKQYIEVVQLSETV</sequence>
<evidence type="ECO:0000313" key="1">
    <source>
        <dbReference type="EMBL" id="RIY07909.1"/>
    </source>
</evidence>
<proteinExistence type="predicted"/>
<protein>
    <submittedName>
        <fullName evidence="1">Uncharacterized protein</fullName>
    </submittedName>
</protein>
<dbReference type="OrthoDB" id="949867at2"/>
<accession>A0A418QRL3</accession>
<comment type="caution">
    <text evidence="1">The sequence shown here is derived from an EMBL/GenBank/DDBJ whole genome shotgun (WGS) entry which is preliminary data.</text>
</comment>
<gene>
    <name evidence="1" type="ORF">D0T11_15135</name>
</gene>
<organism evidence="1 2">
    <name type="scientific">Hymenobacter rubripertinctus</name>
    <dbReference type="NCBI Taxonomy" id="2029981"/>
    <lineage>
        <taxon>Bacteria</taxon>
        <taxon>Pseudomonadati</taxon>
        <taxon>Bacteroidota</taxon>
        <taxon>Cytophagia</taxon>
        <taxon>Cytophagales</taxon>
        <taxon>Hymenobacteraceae</taxon>
        <taxon>Hymenobacter</taxon>
    </lineage>
</organism>
<reference evidence="1 2" key="1">
    <citation type="submission" date="2019-01" db="EMBL/GenBank/DDBJ databases">
        <title>Hymenobacter humicola sp. nov., isolated from soils in Antarctica.</title>
        <authorList>
            <person name="Sedlacek I."/>
            <person name="Holochova P."/>
            <person name="Kralova S."/>
            <person name="Pantucek R."/>
            <person name="Stankova E."/>
            <person name="Vrbovska V."/>
            <person name="Kristofova L."/>
            <person name="Svec P."/>
            <person name="Busse H.-J."/>
        </authorList>
    </citation>
    <scope>NUCLEOTIDE SEQUENCE [LARGE SCALE GENOMIC DNA]</scope>
    <source>
        <strain evidence="1 2">CCM 8852</strain>
    </source>
</reference>
<evidence type="ECO:0000313" key="2">
    <source>
        <dbReference type="Proteomes" id="UP000284250"/>
    </source>
</evidence>
<dbReference type="AlphaFoldDB" id="A0A418QRL3"/>
<keyword evidence="2" id="KW-1185">Reference proteome</keyword>